<feature type="transmembrane region" description="Helical" evidence="8">
    <location>
        <begin position="203"/>
        <end position="223"/>
    </location>
</feature>
<keyword evidence="3 10" id="KW-0328">Glycosyltransferase</keyword>
<dbReference type="PANTHER" id="PTHR33908:SF11">
    <property type="entry name" value="MEMBRANE PROTEIN"/>
    <property type="match status" value="1"/>
</dbReference>
<feature type="transmembrane region" description="Helical" evidence="8">
    <location>
        <begin position="81"/>
        <end position="101"/>
    </location>
</feature>
<dbReference type="InterPro" id="IPR038731">
    <property type="entry name" value="RgtA/B/C-like"/>
</dbReference>
<evidence type="ECO:0000256" key="2">
    <source>
        <dbReference type="ARBA" id="ARBA00022475"/>
    </source>
</evidence>
<sequence length="494" mass="53153">MGETTFAVPSRAVDIAARPVAIIAGLLGVALLATSWRYGYFGDELYFVAAGHHLDWGYADQPPLVPLLALIADTVAPGSLVALRIPAMLVTVAGVFVAALIARDLGGSRRAQVIAAGSYAVAPFLAGGGHLLATSTVDPFLWTVITWLVVRWVRLRDDKLLLWAGVVTAVSLQVKWLIVFFWVIAGVAILIAGPRDLLRSKMLWLGAAIAVLTSAPQLLWQAHNGWPQLQMSGAIADEVRATIGGPGGFLLVLALYTGLVGVPLAVYGLVRTLRLREFRFLGITAIGLIVVFIATGGRPYYAGGILPVLWAFGAVGLDGRRRWLPWVAWPAFIVSVAFVALALPIRPVESLRAGDEYSDFVDFESVGWPQMADEVAAAYRALPDNVRAHTAIVGDAYWSASAMSLYGPERGLPTPYSPNRGYWYFGAPPESATNVLYIGDNNADKIRANFGTVTKVATVDNKLGVHNGYQGAPIYLATNRTQPWSALWPALRNL</sequence>
<evidence type="ECO:0000256" key="8">
    <source>
        <dbReference type="SAM" id="Phobius"/>
    </source>
</evidence>
<evidence type="ECO:0000256" key="5">
    <source>
        <dbReference type="ARBA" id="ARBA00022692"/>
    </source>
</evidence>
<feature type="transmembrane region" description="Helical" evidence="8">
    <location>
        <begin position="324"/>
        <end position="343"/>
    </location>
</feature>
<dbReference type="Pfam" id="PF13231">
    <property type="entry name" value="PMT_2"/>
    <property type="match status" value="1"/>
</dbReference>
<keyword evidence="2" id="KW-1003">Cell membrane</keyword>
<keyword evidence="5 8" id="KW-0812">Transmembrane</keyword>
<feature type="transmembrane region" description="Helical" evidence="8">
    <location>
        <begin position="278"/>
        <end position="294"/>
    </location>
</feature>
<evidence type="ECO:0000259" key="9">
    <source>
        <dbReference type="Pfam" id="PF13231"/>
    </source>
</evidence>
<keyword evidence="4 10" id="KW-0808">Transferase</keyword>
<feature type="transmembrane region" description="Helical" evidence="8">
    <location>
        <begin position="20"/>
        <end position="38"/>
    </location>
</feature>
<organism evidence="10 11">
    <name type="scientific">Kutzneria chonburiensis</name>
    <dbReference type="NCBI Taxonomy" id="1483604"/>
    <lineage>
        <taxon>Bacteria</taxon>
        <taxon>Bacillati</taxon>
        <taxon>Actinomycetota</taxon>
        <taxon>Actinomycetes</taxon>
        <taxon>Pseudonocardiales</taxon>
        <taxon>Pseudonocardiaceae</taxon>
        <taxon>Kutzneria</taxon>
    </lineage>
</organism>
<dbReference type="GO" id="GO:0016757">
    <property type="term" value="F:glycosyltransferase activity"/>
    <property type="evidence" value="ECO:0007669"/>
    <property type="project" value="UniProtKB-KW"/>
</dbReference>
<dbReference type="EC" id="2.4.-.-" evidence="10"/>
<dbReference type="InterPro" id="IPR050297">
    <property type="entry name" value="LipidA_mod_glycosyltrf_83"/>
</dbReference>
<proteinExistence type="predicted"/>
<evidence type="ECO:0000256" key="4">
    <source>
        <dbReference type="ARBA" id="ARBA00022679"/>
    </source>
</evidence>
<accession>A0ABV6N7T4</accession>
<comment type="caution">
    <text evidence="10">The sequence shown here is derived from an EMBL/GenBank/DDBJ whole genome shotgun (WGS) entry which is preliminary data.</text>
</comment>
<dbReference type="RefSeq" id="WP_273937817.1">
    <property type="nucleotide sequence ID" value="NZ_CP097263.1"/>
</dbReference>
<reference evidence="10 11" key="1">
    <citation type="submission" date="2024-09" db="EMBL/GenBank/DDBJ databases">
        <authorList>
            <person name="Sun Q."/>
            <person name="Mori K."/>
        </authorList>
    </citation>
    <scope>NUCLEOTIDE SEQUENCE [LARGE SCALE GENOMIC DNA]</scope>
    <source>
        <strain evidence="10 11">TBRC 1432</strain>
    </source>
</reference>
<keyword evidence="7 8" id="KW-0472">Membrane</keyword>
<evidence type="ECO:0000256" key="3">
    <source>
        <dbReference type="ARBA" id="ARBA00022676"/>
    </source>
</evidence>
<dbReference type="PANTHER" id="PTHR33908">
    <property type="entry name" value="MANNOSYLTRANSFERASE YKCB-RELATED"/>
    <property type="match status" value="1"/>
</dbReference>
<keyword evidence="6 8" id="KW-1133">Transmembrane helix</keyword>
<name>A0ABV6N7T4_9PSEU</name>
<comment type="subcellular location">
    <subcellularLocation>
        <location evidence="1">Cell membrane</location>
        <topology evidence="1">Multi-pass membrane protein</topology>
    </subcellularLocation>
</comment>
<feature type="transmembrane region" description="Helical" evidence="8">
    <location>
        <begin position="113"/>
        <end position="133"/>
    </location>
</feature>
<protein>
    <submittedName>
        <fullName evidence="10">Glycosyltransferase family 39 protein</fullName>
        <ecNumber evidence="10">2.4.-.-</ecNumber>
    </submittedName>
</protein>
<feature type="transmembrane region" description="Helical" evidence="8">
    <location>
        <begin position="300"/>
        <end position="317"/>
    </location>
</feature>
<evidence type="ECO:0000313" key="11">
    <source>
        <dbReference type="Proteomes" id="UP001589810"/>
    </source>
</evidence>
<evidence type="ECO:0000256" key="7">
    <source>
        <dbReference type="ARBA" id="ARBA00023136"/>
    </source>
</evidence>
<feature type="transmembrane region" description="Helical" evidence="8">
    <location>
        <begin position="243"/>
        <end position="266"/>
    </location>
</feature>
<evidence type="ECO:0000256" key="1">
    <source>
        <dbReference type="ARBA" id="ARBA00004651"/>
    </source>
</evidence>
<feature type="domain" description="Glycosyltransferase RgtA/B/C/D-like" evidence="9">
    <location>
        <begin position="60"/>
        <end position="220"/>
    </location>
</feature>
<evidence type="ECO:0000313" key="10">
    <source>
        <dbReference type="EMBL" id="MFC0548337.1"/>
    </source>
</evidence>
<feature type="transmembrane region" description="Helical" evidence="8">
    <location>
        <begin position="160"/>
        <end position="191"/>
    </location>
</feature>
<dbReference type="Proteomes" id="UP001589810">
    <property type="component" value="Unassembled WGS sequence"/>
</dbReference>
<gene>
    <name evidence="10" type="ORF">ACFFH7_42990</name>
</gene>
<keyword evidence="11" id="KW-1185">Reference proteome</keyword>
<evidence type="ECO:0000256" key="6">
    <source>
        <dbReference type="ARBA" id="ARBA00022989"/>
    </source>
</evidence>
<dbReference type="EMBL" id="JBHLUD010000015">
    <property type="protein sequence ID" value="MFC0548337.1"/>
    <property type="molecule type" value="Genomic_DNA"/>
</dbReference>